<proteinExistence type="predicted"/>
<evidence type="ECO:0000259" key="1">
    <source>
        <dbReference type="Pfam" id="PF05235"/>
    </source>
</evidence>
<dbReference type="OrthoDB" id="773317at2"/>
<dbReference type="Pfam" id="PF05235">
    <property type="entry name" value="CHAD"/>
    <property type="match status" value="1"/>
</dbReference>
<dbReference type="AlphaFoldDB" id="A0A4Y9QPN9"/>
<feature type="domain" description="CHAD" evidence="1">
    <location>
        <begin position="12"/>
        <end position="213"/>
    </location>
</feature>
<accession>A0A4Y9QPN9</accession>
<reference evidence="2 3" key="1">
    <citation type="submission" date="2019-03" db="EMBL/GenBank/DDBJ databases">
        <title>Algoriphagus sp. nov, a new strain isolated from root system soil of mangrove plant Kandelia.</title>
        <authorList>
            <person name="Yin Q."/>
            <person name="Wang K."/>
            <person name="Song Z."/>
        </authorList>
    </citation>
    <scope>NUCLEOTIDE SEQUENCE [LARGE SCALE GENOMIC DNA]</scope>
    <source>
        <strain evidence="2 3">XY-J91</strain>
    </source>
</reference>
<dbReference type="InterPro" id="IPR007899">
    <property type="entry name" value="CHAD_dom"/>
</dbReference>
<sequence length="244" mass="28541">MKKNLLNSYVIKLLDSIEQQLSFYQKEKDPECLHRIRVEIKKIKAINSFARKIYEADFTAASLLPLFKNAGKIRETKLTIQLLQSLSPPPTNLISKAESQESVLVKQFLDFAPTFFQAISAYRKSLRFPEKIGDKKVIKGYFEKSKENALKILQVKDREGLHTYRRKIKNLVYIYDVLPKKLQKEIDLDKKLILKQQHQLGEWHDMYVAVQILSSLKISNGSQESIEKLKEDEKQKFQEVIDRI</sequence>
<dbReference type="RefSeq" id="WP_135073199.1">
    <property type="nucleotide sequence ID" value="NZ_SPSB01000003.1"/>
</dbReference>
<evidence type="ECO:0000313" key="2">
    <source>
        <dbReference type="EMBL" id="TFV94147.1"/>
    </source>
</evidence>
<gene>
    <name evidence="2" type="ORF">E4S40_08900</name>
</gene>
<dbReference type="Gene3D" id="1.40.20.10">
    <property type="entry name" value="CHAD domain"/>
    <property type="match status" value="1"/>
</dbReference>
<dbReference type="InterPro" id="IPR038186">
    <property type="entry name" value="CHAD_dom_sf"/>
</dbReference>
<dbReference type="EMBL" id="SPSB01000003">
    <property type="protein sequence ID" value="TFV94147.1"/>
    <property type="molecule type" value="Genomic_DNA"/>
</dbReference>
<keyword evidence="3" id="KW-1185">Reference proteome</keyword>
<evidence type="ECO:0000313" key="3">
    <source>
        <dbReference type="Proteomes" id="UP000297647"/>
    </source>
</evidence>
<dbReference type="Proteomes" id="UP000297647">
    <property type="component" value="Unassembled WGS sequence"/>
</dbReference>
<name>A0A4Y9QPN9_9BACT</name>
<comment type="caution">
    <text evidence="2">The sequence shown here is derived from an EMBL/GenBank/DDBJ whole genome shotgun (WGS) entry which is preliminary data.</text>
</comment>
<organism evidence="2 3">
    <name type="scientific">Algoriphagus kandeliae</name>
    <dbReference type="NCBI Taxonomy" id="2562278"/>
    <lineage>
        <taxon>Bacteria</taxon>
        <taxon>Pseudomonadati</taxon>
        <taxon>Bacteroidota</taxon>
        <taxon>Cytophagia</taxon>
        <taxon>Cytophagales</taxon>
        <taxon>Cyclobacteriaceae</taxon>
        <taxon>Algoriphagus</taxon>
    </lineage>
</organism>
<protein>
    <submittedName>
        <fullName evidence="2">CHAD domain-containing protein</fullName>
    </submittedName>
</protein>